<keyword evidence="1" id="KW-0812">Transmembrane</keyword>
<evidence type="ECO:0000313" key="2">
    <source>
        <dbReference type="EMBL" id="RHJ84614.1"/>
    </source>
</evidence>
<dbReference type="STRING" id="1776384.GCA_900086585_01393"/>
<reference evidence="2 3" key="1">
    <citation type="submission" date="2018-08" db="EMBL/GenBank/DDBJ databases">
        <title>A genome reference for cultivated species of the human gut microbiota.</title>
        <authorList>
            <person name="Zou Y."/>
            <person name="Xue W."/>
            <person name="Luo G."/>
        </authorList>
    </citation>
    <scope>NUCLEOTIDE SEQUENCE [LARGE SCALE GENOMIC DNA]</scope>
    <source>
        <strain evidence="2 3">AM07-24</strain>
    </source>
</reference>
<feature type="transmembrane region" description="Helical" evidence="1">
    <location>
        <begin position="91"/>
        <end position="109"/>
    </location>
</feature>
<comment type="caution">
    <text evidence="2">The sequence shown here is derived from an EMBL/GenBank/DDBJ whole genome shotgun (WGS) entry which is preliminary data.</text>
</comment>
<keyword evidence="3" id="KW-1185">Reference proteome</keyword>
<gene>
    <name evidence="2" type="ORF">DW099_16710</name>
</gene>
<dbReference type="AlphaFoldDB" id="A0A415DVZ9"/>
<protein>
    <submittedName>
        <fullName evidence="2">Uncharacterized protein</fullName>
    </submittedName>
</protein>
<feature type="transmembrane region" description="Helical" evidence="1">
    <location>
        <begin position="39"/>
        <end position="58"/>
    </location>
</feature>
<organism evidence="2 3">
    <name type="scientific">Emergencia timonensis</name>
    <dbReference type="NCBI Taxonomy" id="1776384"/>
    <lineage>
        <taxon>Bacteria</taxon>
        <taxon>Bacillati</taxon>
        <taxon>Bacillota</taxon>
        <taxon>Clostridia</taxon>
        <taxon>Peptostreptococcales</taxon>
        <taxon>Anaerovoracaceae</taxon>
        <taxon>Emergencia</taxon>
    </lineage>
</organism>
<dbReference type="Proteomes" id="UP000284841">
    <property type="component" value="Unassembled WGS sequence"/>
</dbReference>
<keyword evidence="1" id="KW-0472">Membrane</keyword>
<evidence type="ECO:0000313" key="3">
    <source>
        <dbReference type="Proteomes" id="UP000284841"/>
    </source>
</evidence>
<dbReference type="EMBL" id="QRMS01000006">
    <property type="protein sequence ID" value="RHJ84614.1"/>
    <property type="molecule type" value="Genomic_DNA"/>
</dbReference>
<accession>A0A415DVZ9</accession>
<evidence type="ECO:0000256" key="1">
    <source>
        <dbReference type="SAM" id="Phobius"/>
    </source>
</evidence>
<proteinExistence type="predicted"/>
<feature type="transmembrane region" description="Helical" evidence="1">
    <location>
        <begin position="121"/>
        <end position="140"/>
    </location>
</feature>
<name>A0A415DVZ9_9FIRM</name>
<feature type="transmembrane region" description="Helical" evidence="1">
    <location>
        <begin position="7"/>
        <end position="27"/>
    </location>
</feature>
<keyword evidence="1" id="KW-1133">Transmembrane helix</keyword>
<dbReference type="RefSeq" id="WP_118336434.1">
    <property type="nucleotide sequence ID" value="NZ_AP025567.1"/>
</dbReference>
<feature type="transmembrane region" description="Helical" evidence="1">
    <location>
        <begin position="65"/>
        <end position="85"/>
    </location>
</feature>
<sequence length="257" mass="29385">MTKIKRYFKLDAVGVCMTIYSIIIVAVTTVNQSQLIEKVVAFSYFALIILYLLLRLVFVNYEFSFFVVLGIVILPMLVFVLGSKSQLIEEVSLVIPICLGILMGVLTFVRKGDDIKEYKIAIAAVSIFWILSFINAADFVEVTFDSGEIKSVDVEVQEKAYAVSGRMIEEYAFYVYGDFEGQEDLPIEVTFEQYRKLETGDKIKVNVGEGLFHRGYYYYERNPVPSSKTHFSIIDDGSDEFLHFLEDEKLTYEVESD</sequence>